<dbReference type="AlphaFoldDB" id="A0A9P9Z1T5"/>
<keyword evidence="3" id="KW-1185">Reference proteome</keyword>
<evidence type="ECO:0000313" key="3">
    <source>
        <dbReference type="Proteomes" id="UP001059596"/>
    </source>
</evidence>
<evidence type="ECO:0000313" key="2">
    <source>
        <dbReference type="EMBL" id="KAI8046679.1"/>
    </source>
</evidence>
<reference evidence="2" key="1">
    <citation type="journal article" date="2023" name="Genome Biol. Evol.">
        <title>Long-read-based Genome Assembly of Drosophila gunungcola Reveals Fewer Chemosensory Genes in Flower-breeding Species.</title>
        <authorList>
            <person name="Negi A."/>
            <person name="Liao B.Y."/>
            <person name="Yeh S.D."/>
        </authorList>
    </citation>
    <scope>NUCLEOTIDE SEQUENCE</scope>
    <source>
        <strain evidence="2">Sukarami</strain>
    </source>
</reference>
<feature type="compositionally biased region" description="Basic and acidic residues" evidence="1">
    <location>
        <begin position="147"/>
        <end position="178"/>
    </location>
</feature>
<feature type="compositionally biased region" description="Polar residues" evidence="1">
    <location>
        <begin position="131"/>
        <end position="143"/>
    </location>
</feature>
<feature type="compositionally biased region" description="Pro residues" evidence="1">
    <location>
        <begin position="53"/>
        <end position="64"/>
    </location>
</feature>
<protein>
    <submittedName>
        <fullName evidence="2">Uncharacterized protein</fullName>
    </submittedName>
</protein>
<evidence type="ECO:0000256" key="1">
    <source>
        <dbReference type="SAM" id="MobiDB-lite"/>
    </source>
</evidence>
<organism evidence="2 3">
    <name type="scientific">Drosophila gunungcola</name>
    <name type="common">fruit fly</name>
    <dbReference type="NCBI Taxonomy" id="103775"/>
    <lineage>
        <taxon>Eukaryota</taxon>
        <taxon>Metazoa</taxon>
        <taxon>Ecdysozoa</taxon>
        <taxon>Arthropoda</taxon>
        <taxon>Hexapoda</taxon>
        <taxon>Insecta</taxon>
        <taxon>Pterygota</taxon>
        <taxon>Neoptera</taxon>
        <taxon>Endopterygota</taxon>
        <taxon>Diptera</taxon>
        <taxon>Brachycera</taxon>
        <taxon>Muscomorpha</taxon>
        <taxon>Ephydroidea</taxon>
        <taxon>Drosophilidae</taxon>
        <taxon>Drosophila</taxon>
        <taxon>Sophophora</taxon>
    </lineage>
</organism>
<feature type="compositionally biased region" description="Low complexity" evidence="1">
    <location>
        <begin position="182"/>
        <end position="197"/>
    </location>
</feature>
<gene>
    <name evidence="2" type="ORF">M5D96_002892</name>
</gene>
<comment type="caution">
    <text evidence="2">The sequence shown here is derived from an EMBL/GenBank/DDBJ whole genome shotgun (WGS) entry which is preliminary data.</text>
</comment>
<dbReference type="Proteomes" id="UP001059596">
    <property type="component" value="Chromosome 3R"/>
</dbReference>
<feature type="compositionally biased region" description="Pro residues" evidence="1">
    <location>
        <begin position="213"/>
        <end position="228"/>
    </location>
</feature>
<proteinExistence type="predicted"/>
<dbReference type="EMBL" id="JAMKOV010000001">
    <property type="protein sequence ID" value="KAI8046679.1"/>
    <property type="molecule type" value="Genomic_DNA"/>
</dbReference>
<name>A0A9P9Z1T5_9MUSC</name>
<accession>A0A9P9Z1T5</accession>
<feature type="region of interest" description="Disordered" evidence="1">
    <location>
        <begin position="1"/>
        <end position="228"/>
    </location>
</feature>
<sequence>MTTSQTSHRPHAKELFPQQPSGQQEKPVKPPLPNLPQFQSPAVSQPTQTQLEPLPPPPVTPAKPVPMTRTQFFGLDNLPSPTADRKSTDSIGSFKFKPDVPQKPLLPKRPNVLGVGAPKTADGKSDDEGATTPTQATIDNANGSVRIKTEHFLDKLRQENGETNGTREEPPAVKESNHNQDQPPTAAEQNQQQAQPQPTTPISPNSFQTPKRPTVPAPPPPTNWKPAE</sequence>